<dbReference type="EMBL" id="KK646293">
    <property type="protein sequence ID" value="KFP99159.1"/>
    <property type="molecule type" value="Genomic_DNA"/>
</dbReference>
<feature type="non-terminal residue" evidence="1">
    <location>
        <position position="47"/>
    </location>
</feature>
<dbReference type="Proteomes" id="UP000054379">
    <property type="component" value="Unassembled WGS sequence"/>
</dbReference>
<keyword evidence="1" id="KW-0675">Receptor</keyword>
<proteinExistence type="predicted"/>
<name>A0A091PSR0_HALAL</name>
<accession>A0A091PSR0</accession>
<gene>
    <name evidence="1" type="ORF">N329_05221</name>
</gene>
<reference evidence="1 2" key="1">
    <citation type="submission" date="2014-04" db="EMBL/GenBank/DDBJ databases">
        <title>Genome evolution of avian class.</title>
        <authorList>
            <person name="Zhang G."/>
            <person name="Li C."/>
        </authorList>
    </citation>
    <scope>NUCLEOTIDE SEQUENCE [LARGE SCALE GENOMIC DNA]</scope>
    <source>
        <strain evidence="1">BGI_N329</strain>
    </source>
</reference>
<dbReference type="AlphaFoldDB" id="A0A091PSR0"/>
<organism evidence="1 2">
    <name type="scientific">Haliaeetus albicilla</name>
    <name type="common">White-tailed sea-eagle</name>
    <name type="synonym">Falco albicilla</name>
    <dbReference type="NCBI Taxonomy" id="8969"/>
    <lineage>
        <taxon>Eukaryota</taxon>
        <taxon>Metazoa</taxon>
        <taxon>Chordata</taxon>
        <taxon>Craniata</taxon>
        <taxon>Vertebrata</taxon>
        <taxon>Euteleostomi</taxon>
        <taxon>Archelosauria</taxon>
        <taxon>Archosauria</taxon>
        <taxon>Dinosauria</taxon>
        <taxon>Saurischia</taxon>
        <taxon>Theropoda</taxon>
        <taxon>Coelurosauria</taxon>
        <taxon>Aves</taxon>
        <taxon>Neognathae</taxon>
        <taxon>Neoaves</taxon>
        <taxon>Telluraves</taxon>
        <taxon>Accipitrimorphae</taxon>
        <taxon>Accipitriformes</taxon>
        <taxon>Accipitridae</taxon>
        <taxon>Accipitrinae</taxon>
        <taxon>Haliaeetus</taxon>
    </lineage>
</organism>
<sequence>MRVTRLSSSCAPMLAGVMELDLPLDSKWEFPRDKYGWVGKPLGEGCF</sequence>
<evidence type="ECO:0000313" key="2">
    <source>
        <dbReference type="Proteomes" id="UP000054379"/>
    </source>
</evidence>
<protein>
    <submittedName>
        <fullName evidence="1">Fibroblast growth factor receptor 4</fullName>
    </submittedName>
</protein>
<evidence type="ECO:0000313" key="1">
    <source>
        <dbReference type="EMBL" id="KFP99159.1"/>
    </source>
</evidence>